<sequence>MSHFAVAVVRDGSGWTVSELELRGVRDVEDAGDRLRDAADGELSLLFVEAEDEYLVVVRIDEDNDLRVFGSDAEYAEESALGAALLGDLEPERLPDLDDEDDEDEDERPASDPDSNPVGDADLLADLGIPAVALLKLCAQEGMLPSEVTTKICETLGCADDVEELR</sequence>
<dbReference type="EMBL" id="JADOUF010000001">
    <property type="protein sequence ID" value="MBG6139838.1"/>
    <property type="molecule type" value="Genomic_DNA"/>
</dbReference>
<accession>A0A8J7GMW6</accession>
<evidence type="ECO:0000313" key="2">
    <source>
        <dbReference type="EMBL" id="MBG6139838.1"/>
    </source>
</evidence>
<dbReference type="NCBIfam" id="TIGR03941">
    <property type="entry name" value="tRNA_deam_assoc"/>
    <property type="match status" value="1"/>
</dbReference>
<feature type="region of interest" description="Disordered" evidence="1">
    <location>
        <begin position="87"/>
        <end position="122"/>
    </location>
</feature>
<dbReference type="Proteomes" id="UP000622552">
    <property type="component" value="Unassembled WGS sequence"/>
</dbReference>
<proteinExistence type="predicted"/>
<dbReference type="InterPro" id="IPR023869">
    <property type="entry name" value="tRNA_Adeno_NH3ase_assoc_put"/>
</dbReference>
<dbReference type="RefSeq" id="WP_197006453.1">
    <property type="nucleotide sequence ID" value="NZ_BONS01000006.1"/>
</dbReference>
<comment type="caution">
    <text evidence="2">The sequence shown here is derived from an EMBL/GenBank/DDBJ whole genome shotgun (WGS) entry which is preliminary data.</text>
</comment>
<keyword evidence="3" id="KW-1185">Reference proteome</keyword>
<protein>
    <submittedName>
        <fullName evidence="2">Putative tRNA adenosine deaminase-associated protein</fullName>
    </submittedName>
</protein>
<feature type="compositionally biased region" description="Acidic residues" evidence="1">
    <location>
        <begin position="97"/>
        <end position="107"/>
    </location>
</feature>
<gene>
    <name evidence="2" type="ORF">IW245_006032</name>
</gene>
<organism evidence="2 3">
    <name type="scientific">Longispora fulva</name>
    <dbReference type="NCBI Taxonomy" id="619741"/>
    <lineage>
        <taxon>Bacteria</taxon>
        <taxon>Bacillati</taxon>
        <taxon>Actinomycetota</taxon>
        <taxon>Actinomycetes</taxon>
        <taxon>Micromonosporales</taxon>
        <taxon>Micromonosporaceae</taxon>
        <taxon>Longispora</taxon>
    </lineage>
</organism>
<dbReference type="AlphaFoldDB" id="A0A8J7GMW6"/>
<reference evidence="2" key="1">
    <citation type="submission" date="2020-11" db="EMBL/GenBank/DDBJ databases">
        <title>Sequencing the genomes of 1000 actinobacteria strains.</title>
        <authorList>
            <person name="Klenk H.-P."/>
        </authorList>
    </citation>
    <scope>NUCLEOTIDE SEQUENCE</scope>
    <source>
        <strain evidence="2">DSM 45356</strain>
    </source>
</reference>
<evidence type="ECO:0000313" key="3">
    <source>
        <dbReference type="Proteomes" id="UP000622552"/>
    </source>
</evidence>
<evidence type="ECO:0000256" key="1">
    <source>
        <dbReference type="SAM" id="MobiDB-lite"/>
    </source>
</evidence>
<name>A0A8J7GMW6_9ACTN</name>